<dbReference type="Proteomes" id="UP000033551">
    <property type="component" value="Unassembled WGS sequence"/>
</dbReference>
<dbReference type="OrthoDB" id="4828421at2"/>
<keyword evidence="2" id="KW-1185">Reference proteome</keyword>
<evidence type="ECO:0000313" key="1">
    <source>
        <dbReference type="EMBL" id="KJY26683.1"/>
    </source>
</evidence>
<proteinExistence type="predicted"/>
<gene>
    <name evidence="1" type="ORF">VR44_29475</name>
</gene>
<comment type="caution">
    <text evidence="1">The sequence shown here is derived from an EMBL/GenBank/DDBJ whole genome shotgun (WGS) entry which is preliminary data.</text>
</comment>
<protein>
    <submittedName>
        <fullName evidence="1">Uncharacterized protein</fullName>
    </submittedName>
</protein>
<organism evidence="1 2">
    <name type="scientific">Streptomyces katrae</name>
    <dbReference type="NCBI Taxonomy" id="68223"/>
    <lineage>
        <taxon>Bacteria</taxon>
        <taxon>Bacillati</taxon>
        <taxon>Actinomycetota</taxon>
        <taxon>Actinomycetes</taxon>
        <taxon>Kitasatosporales</taxon>
        <taxon>Streptomycetaceae</taxon>
        <taxon>Streptomyces</taxon>
    </lineage>
</organism>
<dbReference type="PATRIC" id="fig|68223.7.peg.2261"/>
<reference evidence="1 2" key="1">
    <citation type="submission" date="2015-02" db="EMBL/GenBank/DDBJ databases">
        <authorList>
            <person name="Ju K.-S."/>
            <person name="Doroghazi J.R."/>
            <person name="Metcalf W."/>
        </authorList>
    </citation>
    <scope>NUCLEOTIDE SEQUENCE [LARGE SCALE GENOMIC DNA]</scope>
    <source>
        <strain evidence="1 2">NRRL ISP-5550</strain>
    </source>
</reference>
<evidence type="ECO:0000313" key="2">
    <source>
        <dbReference type="Proteomes" id="UP000033551"/>
    </source>
</evidence>
<dbReference type="EMBL" id="JZWV01000911">
    <property type="protein sequence ID" value="KJY26683.1"/>
    <property type="molecule type" value="Genomic_DNA"/>
</dbReference>
<dbReference type="RefSeq" id="WP_045950669.1">
    <property type="nucleotide sequence ID" value="NZ_JZWV01000911.1"/>
</dbReference>
<accession>A0A0F4IYY5</accession>
<dbReference type="AlphaFoldDB" id="A0A0F4IYY5"/>
<sequence length="65" mass="7636">MRYEFRITGRVSEPVSHAFPELREFPAARQTLFFGTVTDEAHLYGLLGRFRDLGLHVEEMRRLPD</sequence>
<name>A0A0F4IYY5_9ACTN</name>